<protein>
    <submittedName>
        <fullName evidence="1">Uncharacterized protein</fullName>
    </submittedName>
</protein>
<dbReference type="STRING" id="1237149.C900_05429"/>
<sequence>MTTLIGCKDDDSNVIHDIKMPDGEALQQKYSDYIEDAKQHFTATAENGVSIVGERGTQLTFYSGAFTDAEGNEVVGEVDIELIEIFDKAEMLLSKKTTQGRQEDGSIATLISGGEFFINAKQDGEQLFLKPGMGFQLVVKADPNEEGIMDMQLFVNENEECLEADCDVVWVEVQQRLEVGDTPNGEGGTYYAFADNFGWTNIDRWYSDPRPKTTIFVDVPEGYDNTNCTVYLSYDGEPNALARFDVYDTEMEMFTEHYGLIPIGLEVHFIIVSIVDDQYHYAIQGATIGENHVEVISELAPTTEAELIQLIEDLP</sequence>
<keyword evidence="2" id="KW-1185">Reference proteome</keyword>
<proteinExistence type="predicted"/>
<name>L8JNQ4_9BACT</name>
<comment type="caution">
    <text evidence="1">The sequence shown here is derived from an EMBL/GenBank/DDBJ whole genome shotgun (WGS) entry which is preliminary data.</text>
</comment>
<dbReference type="AlphaFoldDB" id="L8JNQ4"/>
<dbReference type="EMBL" id="AMZN01000083">
    <property type="protein sequence ID" value="ELR69149.1"/>
    <property type="molecule type" value="Genomic_DNA"/>
</dbReference>
<accession>L8JNQ4</accession>
<dbReference type="PATRIC" id="fig|1237149.3.peg.4811"/>
<dbReference type="eggNOG" id="ENOG502Z9ED">
    <property type="taxonomic scope" value="Bacteria"/>
</dbReference>
<evidence type="ECO:0000313" key="2">
    <source>
        <dbReference type="Proteomes" id="UP000011135"/>
    </source>
</evidence>
<evidence type="ECO:0000313" key="1">
    <source>
        <dbReference type="EMBL" id="ELR69149.1"/>
    </source>
</evidence>
<gene>
    <name evidence="1" type="ORF">C900_05429</name>
</gene>
<reference evidence="1 2" key="1">
    <citation type="submission" date="2012-12" db="EMBL/GenBank/DDBJ databases">
        <title>Genome assembly of Fulvivirga imtechensis AK7.</title>
        <authorList>
            <person name="Nupur N."/>
            <person name="Khatri I."/>
            <person name="Kumar R."/>
            <person name="Subramanian S."/>
            <person name="Pinnaka A."/>
        </authorList>
    </citation>
    <scope>NUCLEOTIDE SEQUENCE [LARGE SCALE GENOMIC DNA]</scope>
    <source>
        <strain evidence="1 2">AK7</strain>
    </source>
</reference>
<organism evidence="1 2">
    <name type="scientific">Fulvivirga imtechensis AK7</name>
    <dbReference type="NCBI Taxonomy" id="1237149"/>
    <lineage>
        <taxon>Bacteria</taxon>
        <taxon>Pseudomonadati</taxon>
        <taxon>Bacteroidota</taxon>
        <taxon>Cytophagia</taxon>
        <taxon>Cytophagales</taxon>
        <taxon>Fulvivirgaceae</taxon>
        <taxon>Fulvivirga</taxon>
    </lineage>
</organism>
<dbReference type="Proteomes" id="UP000011135">
    <property type="component" value="Unassembled WGS sequence"/>
</dbReference>